<reference evidence="2" key="1">
    <citation type="submission" date="2016-02" db="EMBL/GenBank/DDBJ databases">
        <authorList>
            <person name="Rodrigo-Torres Lidia"/>
            <person name="Arahal R.David."/>
        </authorList>
    </citation>
    <scope>NUCLEOTIDE SEQUENCE [LARGE SCALE GENOMIC DNA]</scope>
    <source>
        <strain evidence="2">CECT 8713</strain>
    </source>
</reference>
<keyword evidence="2" id="KW-1185">Reference proteome</keyword>
<proteinExistence type="predicted"/>
<dbReference type="RefSeq" id="WP_062710170.1">
    <property type="nucleotide sequence ID" value="NZ_CAWRCI010000021.1"/>
</dbReference>
<evidence type="ECO:0000313" key="2">
    <source>
        <dbReference type="Proteomes" id="UP000073601"/>
    </source>
</evidence>
<name>A0A128F8U9_9GAMM</name>
<dbReference type="AlphaFoldDB" id="A0A128F8U9"/>
<accession>A0A128F8U9</accession>
<evidence type="ECO:0000313" key="1">
    <source>
        <dbReference type="EMBL" id="CZF83243.1"/>
    </source>
</evidence>
<dbReference type="Proteomes" id="UP000073601">
    <property type="component" value="Unassembled WGS sequence"/>
</dbReference>
<gene>
    <name evidence="1" type="ORF">GMA8713_02540</name>
</gene>
<sequence>MSLFKKIFMSENEKVNSGLFNCFIDNYYESEDFIDYCSLFGVDRDYIKEDLQDNLEIFLKNPSYYKDSGMTLRENIQEHLLDFHISRYLLTNEYLDKLALKYSQEVFVDEYGDLDKSQFKSSISIFQKKRRVNIAEYICSEDLFNLYETETKQSLITTCDLDAWIESHLLHLVELYVTTNLLEE</sequence>
<organism evidence="1 2">
    <name type="scientific">Grimontia marina</name>
    <dbReference type="NCBI Taxonomy" id="646534"/>
    <lineage>
        <taxon>Bacteria</taxon>
        <taxon>Pseudomonadati</taxon>
        <taxon>Pseudomonadota</taxon>
        <taxon>Gammaproteobacteria</taxon>
        <taxon>Vibrionales</taxon>
        <taxon>Vibrionaceae</taxon>
        <taxon>Grimontia</taxon>
    </lineage>
</organism>
<dbReference type="EMBL" id="FIZY01000021">
    <property type="protein sequence ID" value="CZF83243.1"/>
    <property type="molecule type" value="Genomic_DNA"/>
</dbReference>
<protein>
    <submittedName>
        <fullName evidence="1">Uncharacterized protein</fullName>
    </submittedName>
</protein>